<dbReference type="Proteomes" id="UP000011761">
    <property type="component" value="Unassembled WGS sequence"/>
</dbReference>
<dbReference type="AlphaFoldDB" id="M2N4H5"/>
<name>M2N4H5_BAUPA</name>
<dbReference type="HOGENOM" id="CLU_2359381_0_0_1"/>
<dbReference type="RefSeq" id="XP_007673529.1">
    <property type="nucleotide sequence ID" value="XM_007675339.1"/>
</dbReference>
<protein>
    <submittedName>
        <fullName evidence="1">Uncharacterized protein</fullName>
    </submittedName>
</protein>
<organism evidence="1 2">
    <name type="scientific">Baudoinia panamericana (strain UAMH 10762)</name>
    <name type="common">Angels' share fungus</name>
    <name type="synonym">Baudoinia compniacensis (strain UAMH 10762)</name>
    <dbReference type="NCBI Taxonomy" id="717646"/>
    <lineage>
        <taxon>Eukaryota</taxon>
        <taxon>Fungi</taxon>
        <taxon>Dikarya</taxon>
        <taxon>Ascomycota</taxon>
        <taxon>Pezizomycotina</taxon>
        <taxon>Dothideomycetes</taxon>
        <taxon>Dothideomycetidae</taxon>
        <taxon>Mycosphaerellales</taxon>
        <taxon>Teratosphaeriaceae</taxon>
        <taxon>Baudoinia</taxon>
    </lineage>
</organism>
<gene>
    <name evidence="1" type="ORF">BAUCODRAFT_31161</name>
</gene>
<keyword evidence="2" id="KW-1185">Reference proteome</keyword>
<proteinExistence type="predicted"/>
<reference evidence="1 2" key="1">
    <citation type="journal article" date="2012" name="PLoS Pathog.">
        <title>Diverse lifestyles and strategies of plant pathogenesis encoded in the genomes of eighteen Dothideomycetes fungi.</title>
        <authorList>
            <person name="Ohm R.A."/>
            <person name="Feau N."/>
            <person name="Henrissat B."/>
            <person name="Schoch C.L."/>
            <person name="Horwitz B.A."/>
            <person name="Barry K.W."/>
            <person name="Condon B.J."/>
            <person name="Copeland A.C."/>
            <person name="Dhillon B."/>
            <person name="Glaser F."/>
            <person name="Hesse C.N."/>
            <person name="Kosti I."/>
            <person name="LaButti K."/>
            <person name="Lindquist E.A."/>
            <person name="Lucas S."/>
            <person name="Salamov A.A."/>
            <person name="Bradshaw R.E."/>
            <person name="Ciuffetti L."/>
            <person name="Hamelin R.C."/>
            <person name="Kema G.H.J."/>
            <person name="Lawrence C."/>
            <person name="Scott J.A."/>
            <person name="Spatafora J.W."/>
            <person name="Turgeon B.G."/>
            <person name="de Wit P.J.G.M."/>
            <person name="Zhong S."/>
            <person name="Goodwin S.B."/>
            <person name="Grigoriev I.V."/>
        </authorList>
    </citation>
    <scope>NUCLEOTIDE SEQUENCE [LARGE SCALE GENOMIC DNA]</scope>
    <source>
        <strain evidence="1 2">UAMH 10762</strain>
    </source>
</reference>
<dbReference type="GeneID" id="19111402"/>
<dbReference type="EMBL" id="KB445552">
    <property type="protein sequence ID" value="EMC98888.1"/>
    <property type="molecule type" value="Genomic_DNA"/>
</dbReference>
<sequence>MAVIASRLDFYNFRKNAALFVASSASDGVEKVAPEPADEGLDLELPVRLLNPKAVAEVVVMATSSRHKDNGVGMVTAEPAVRNLDVELPNHTRRAV</sequence>
<evidence type="ECO:0000313" key="2">
    <source>
        <dbReference type="Proteomes" id="UP000011761"/>
    </source>
</evidence>
<evidence type="ECO:0000313" key="1">
    <source>
        <dbReference type="EMBL" id="EMC98888.1"/>
    </source>
</evidence>
<dbReference type="KEGG" id="bcom:BAUCODRAFT_31161"/>
<accession>M2N4H5</accession>